<dbReference type="Pfam" id="PF01144">
    <property type="entry name" value="CoA_trans"/>
    <property type="match status" value="1"/>
</dbReference>
<dbReference type="InterPro" id="IPR004163">
    <property type="entry name" value="CoA_transf_BS"/>
</dbReference>
<evidence type="ECO:0000313" key="4">
    <source>
        <dbReference type="Proteomes" id="UP000626026"/>
    </source>
</evidence>
<dbReference type="InterPro" id="IPR012792">
    <property type="entry name" value="3-oxoacid_CoA-transf_A"/>
</dbReference>
<gene>
    <name evidence="3" type="ORF">IBL26_01715</name>
</gene>
<dbReference type="Gene3D" id="3.40.1080.10">
    <property type="entry name" value="Glutaconate Coenzyme A-transferase"/>
    <property type="match status" value="1"/>
</dbReference>
<dbReference type="InterPro" id="IPR004165">
    <property type="entry name" value="CoA_trans_fam_I"/>
</dbReference>
<organism evidence="3 4">
    <name type="scientific">Teichococcus aerophilus</name>
    <dbReference type="NCBI Taxonomy" id="1224513"/>
    <lineage>
        <taxon>Bacteria</taxon>
        <taxon>Pseudomonadati</taxon>
        <taxon>Pseudomonadota</taxon>
        <taxon>Alphaproteobacteria</taxon>
        <taxon>Acetobacterales</taxon>
        <taxon>Roseomonadaceae</taxon>
        <taxon>Roseomonas</taxon>
    </lineage>
</organism>
<dbReference type="PROSITE" id="PS01273">
    <property type="entry name" value="COA_TRANSF_1"/>
    <property type="match status" value="1"/>
</dbReference>
<comment type="caution">
    <text evidence="3">The sequence shown here is derived from an EMBL/GenBank/DDBJ whole genome shotgun (WGS) entry which is preliminary data.</text>
</comment>
<name>A0ABR7RHA0_9PROT</name>
<comment type="similarity">
    <text evidence="1">Belongs to the 3-oxoacid CoA-transferase subunit A family.</text>
</comment>
<dbReference type="SMART" id="SM00882">
    <property type="entry name" value="CoA_trans"/>
    <property type="match status" value="1"/>
</dbReference>
<evidence type="ECO:0000256" key="2">
    <source>
        <dbReference type="ARBA" id="ARBA00022679"/>
    </source>
</evidence>
<keyword evidence="2" id="KW-0808">Transferase</keyword>
<dbReference type="NCBIfam" id="TIGR02429">
    <property type="entry name" value="pcaI_scoA_fam"/>
    <property type="match status" value="1"/>
</dbReference>
<dbReference type="EMBL" id="JACTVA010000002">
    <property type="protein sequence ID" value="MBC9205537.1"/>
    <property type="molecule type" value="Genomic_DNA"/>
</dbReference>
<reference evidence="3 4" key="1">
    <citation type="journal article" date="2013" name="Int. J. Syst. Evol. Microbiol.">
        <title>Roseomonas aerophila sp. nov., isolated from air.</title>
        <authorList>
            <person name="Kim S.J."/>
            <person name="Weon H.Y."/>
            <person name="Ahn J.H."/>
            <person name="Hong S.B."/>
            <person name="Seok S.J."/>
            <person name="Whang K.S."/>
            <person name="Kwon S.W."/>
        </authorList>
    </citation>
    <scope>NUCLEOTIDE SEQUENCE [LARGE SCALE GENOMIC DNA]</scope>
    <source>
        <strain evidence="3 4">NBRC 108923</strain>
    </source>
</reference>
<evidence type="ECO:0000256" key="1">
    <source>
        <dbReference type="ARBA" id="ARBA00005612"/>
    </source>
</evidence>
<sequence length="231" mass="24398">MINKVVRDMAEAMAGVQDGSTVLVGGFGSVGQPDALIDGLIEHGAKELTVVANNAGAGRIGLARLLELRRVRKIICSYPRSAGSVVFEELFRNHEIELEVVPQGTLAERLRAAGAGIPAFFTPTGYGTLLAKGKQTAEFNGKPCVLELALKADVALVQAELADRWGNLTFRLSGRNFNPVMATAADLTIVQANRIVDLGGIPPETVVTPGIFVNRVIEVPVDGASVQEKAA</sequence>
<dbReference type="RefSeq" id="WP_187782710.1">
    <property type="nucleotide sequence ID" value="NZ_JACTVA010000002.1"/>
</dbReference>
<dbReference type="SUPFAM" id="SSF100950">
    <property type="entry name" value="NagB/RpiA/CoA transferase-like"/>
    <property type="match status" value="1"/>
</dbReference>
<dbReference type="Proteomes" id="UP000626026">
    <property type="component" value="Unassembled WGS sequence"/>
</dbReference>
<protein>
    <submittedName>
        <fullName evidence="3">3-oxoacid CoA-transferase subunit A</fullName>
    </submittedName>
</protein>
<dbReference type="InterPro" id="IPR037171">
    <property type="entry name" value="NagB/RpiA_transferase-like"/>
</dbReference>
<proteinExistence type="inferred from homology"/>
<accession>A0ABR7RHA0</accession>
<dbReference type="PANTHER" id="PTHR13707:SF60">
    <property type="entry name" value="ACETATE COA-TRANSFERASE SUBUNIT ALPHA"/>
    <property type="match status" value="1"/>
</dbReference>
<keyword evidence="4" id="KW-1185">Reference proteome</keyword>
<evidence type="ECO:0000313" key="3">
    <source>
        <dbReference type="EMBL" id="MBC9205537.1"/>
    </source>
</evidence>
<dbReference type="PANTHER" id="PTHR13707">
    <property type="entry name" value="KETOACID-COENZYME A TRANSFERASE"/>
    <property type="match status" value="1"/>
</dbReference>